<dbReference type="Pfam" id="PF02364">
    <property type="entry name" value="Glucan_synthase"/>
    <property type="match status" value="2"/>
</dbReference>
<reference evidence="5" key="1">
    <citation type="journal article" date="2013" name="Nature">
        <title>Draft genome of the wheat A-genome progenitor Triticum urartu.</title>
        <authorList>
            <person name="Ling H.Q."/>
            <person name="Zhao S."/>
            <person name="Liu D."/>
            <person name="Wang J."/>
            <person name="Sun H."/>
            <person name="Zhang C."/>
            <person name="Fan H."/>
            <person name="Li D."/>
            <person name="Dong L."/>
            <person name="Tao Y."/>
            <person name="Gao C."/>
            <person name="Wu H."/>
            <person name="Li Y."/>
            <person name="Cui Y."/>
            <person name="Guo X."/>
            <person name="Zheng S."/>
            <person name="Wang B."/>
            <person name="Yu K."/>
            <person name="Liang Q."/>
            <person name="Yang W."/>
            <person name="Lou X."/>
            <person name="Chen J."/>
            <person name="Feng M."/>
            <person name="Jian J."/>
            <person name="Zhang X."/>
            <person name="Luo G."/>
            <person name="Jiang Y."/>
            <person name="Liu J."/>
            <person name="Wang Z."/>
            <person name="Sha Y."/>
            <person name="Zhang B."/>
            <person name="Wu H."/>
            <person name="Tang D."/>
            <person name="Shen Q."/>
            <person name="Xue P."/>
            <person name="Zou S."/>
            <person name="Wang X."/>
            <person name="Liu X."/>
            <person name="Wang F."/>
            <person name="Yang Y."/>
            <person name="An X."/>
            <person name="Dong Z."/>
            <person name="Zhang K."/>
            <person name="Zhang X."/>
            <person name="Luo M.C."/>
            <person name="Dvorak J."/>
            <person name="Tong Y."/>
            <person name="Wang J."/>
            <person name="Yang H."/>
            <person name="Li Z."/>
            <person name="Wang D."/>
            <person name="Zhang A."/>
            <person name="Wang J."/>
        </authorList>
    </citation>
    <scope>NUCLEOTIDE SEQUENCE</scope>
    <source>
        <strain evidence="5">cv. G1812</strain>
    </source>
</reference>
<dbReference type="Pfam" id="PF25968">
    <property type="entry name" value="CALS1"/>
    <property type="match status" value="1"/>
</dbReference>
<feature type="domain" description="Glycosyl transferase 48" evidence="2">
    <location>
        <begin position="250"/>
        <end position="844"/>
    </location>
</feature>
<keyword evidence="1" id="KW-0472">Membrane</keyword>
<reference evidence="4" key="3">
    <citation type="submission" date="2022-06" db="UniProtKB">
        <authorList>
            <consortium name="EnsemblPlants"/>
        </authorList>
    </citation>
    <scope>IDENTIFICATION</scope>
</reference>
<evidence type="ECO:0008006" key="6">
    <source>
        <dbReference type="Google" id="ProtNLM"/>
    </source>
</evidence>
<accession>A0A8R7QIX5</accession>
<name>A0A8R7QIX5_TRIUA</name>
<feature type="domain" description="Callose synthase helical" evidence="3">
    <location>
        <begin position="1"/>
        <end position="149"/>
    </location>
</feature>
<dbReference type="AlphaFoldDB" id="A0A8R7QIX5"/>
<feature type="transmembrane region" description="Helical" evidence="1">
    <location>
        <begin position="749"/>
        <end position="768"/>
    </location>
</feature>
<dbReference type="InterPro" id="IPR058851">
    <property type="entry name" value="CALS1_helical"/>
</dbReference>
<reference evidence="4" key="2">
    <citation type="submission" date="2018-03" db="EMBL/GenBank/DDBJ databases">
        <title>The Triticum urartu genome reveals the dynamic nature of wheat genome evolution.</title>
        <authorList>
            <person name="Ling H."/>
            <person name="Ma B."/>
            <person name="Shi X."/>
            <person name="Liu H."/>
            <person name="Dong L."/>
            <person name="Sun H."/>
            <person name="Cao Y."/>
            <person name="Gao Q."/>
            <person name="Zheng S."/>
            <person name="Li Y."/>
            <person name="Yu Y."/>
            <person name="Du H."/>
            <person name="Qi M."/>
            <person name="Li Y."/>
            <person name="Yu H."/>
            <person name="Cui Y."/>
            <person name="Wang N."/>
            <person name="Chen C."/>
            <person name="Wu H."/>
            <person name="Zhao Y."/>
            <person name="Zhang J."/>
            <person name="Li Y."/>
            <person name="Zhou W."/>
            <person name="Zhang B."/>
            <person name="Hu W."/>
            <person name="Eijk M."/>
            <person name="Tang J."/>
            <person name="Witsenboer H."/>
            <person name="Zhao S."/>
            <person name="Li Z."/>
            <person name="Zhang A."/>
            <person name="Wang D."/>
            <person name="Liang C."/>
        </authorList>
    </citation>
    <scope>NUCLEOTIDE SEQUENCE [LARGE SCALE GENOMIC DNA]</scope>
    <source>
        <strain evidence="4">cv. G1812</strain>
    </source>
</reference>
<dbReference type="GO" id="GO:0003843">
    <property type="term" value="F:1,3-beta-D-glucan synthase activity"/>
    <property type="evidence" value="ECO:0007669"/>
    <property type="project" value="InterPro"/>
</dbReference>
<dbReference type="PANTHER" id="PTHR12741:SF16">
    <property type="entry name" value="CALLOSE SYNTHASE 7"/>
    <property type="match status" value="1"/>
</dbReference>
<feature type="domain" description="Glycosyl transferase 48" evidence="2">
    <location>
        <begin position="155"/>
        <end position="245"/>
    </location>
</feature>
<protein>
    <recommendedName>
        <fullName evidence="6">Callose synthase 7</fullName>
    </recommendedName>
</protein>
<evidence type="ECO:0000259" key="3">
    <source>
        <dbReference type="Pfam" id="PF25968"/>
    </source>
</evidence>
<keyword evidence="5" id="KW-1185">Reference proteome</keyword>
<feature type="transmembrane region" description="Helical" evidence="1">
    <location>
        <begin position="599"/>
        <end position="632"/>
    </location>
</feature>
<dbReference type="PANTHER" id="PTHR12741">
    <property type="entry name" value="LYST-INTERACTING PROTEIN LIP5 DOPAMINE RESPONSIVE PROTEIN DRG-1"/>
    <property type="match status" value="1"/>
</dbReference>
<dbReference type="GO" id="GO:0006075">
    <property type="term" value="P:(1-&gt;3)-beta-D-glucan biosynthetic process"/>
    <property type="evidence" value="ECO:0007669"/>
    <property type="project" value="InterPro"/>
</dbReference>
<dbReference type="GO" id="GO:0000148">
    <property type="term" value="C:1,3-beta-D-glucan synthase complex"/>
    <property type="evidence" value="ECO:0007669"/>
    <property type="project" value="InterPro"/>
</dbReference>
<evidence type="ECO:0000313" key="4">
    <source>
        <dbReference type="EnsemblPlants" id="TuG1812G0600000040.01.T01"/>
    </source>
</evidence>
<dbReference type="Proteomes" id="UP000015106">
    <property type="component" value="Chromosome 6"/>
</dbReference>
<evidence type="ECO:0000259" key="2">
    <source>
        <dbReference type="Pfam" id="PF02364"/>
    </source>
</evidence>
<keyword evidence="1" id="KW-0812">Transmembrane</keyword>
<organism evidence="4 5">
    <name type="scientific">Triticum urartu</name>
    <name type="common">Red wild einkorn</name>
    <name type="synonym">Crithodium urartu</name>
    <dbReference type="NCBI Taxonomy" id="4572"/>
    <lineage>
        <taxon>Eukaryota</taxon>
        <taxon>Viridiplantae</taxon>
        <taxon>Streptophyta</taxon>
        <taxon>Embryophyta</taxon>
        <taxon>Tracheophyta</taxon>
        <taxon>Spermatophyta</taxon>
        <taxon>Magnoliopsida</taxon>
        <taxon>Liliopsida</taxon>
        <taxon>Poales</taxon>
        <taxon>Poaceae</taxon>
        <taxon>BOP clade</taxon>
        <taxon>Pooideae</taxon>
        <taxon>Triticodae</taxon>
        <taxon>Triticeae</taxon>
        <taxon>Triticinae</taxon>
        <taxon>Triticum</taxon>
    </lineage>
</organism>
<dbReference type="EnsemblPlants" id="TuG1812G0600000040.01.T01">
    <property type="protein sequence ID" value="TuG1812G0600000040.01.T01"/>
    <property type="gene ID" value="TuG1812G0600000040.01"/>
</dbReference>
<dbReference type="InterPro" id="IPR003440">
    <property type="entry name" value="Glyco_trans_48_dom"/>
</dbReference>
<sequence length="882" mass="102571">MYSLIGDLSDRDVVDQIRDSIEDSIRYQSLVDEFRLDELPELSAKFDMLLSLILKPVLEENLPTKPQKTMSEVEDAIKLMKVIESIKEKIVNLLQDIMKIITHDIMKSGQGLLKDDDRDNELFASLKLDVLRDEAFREKCVRLQLLLTTKESATYIPTNLEARRRMVFFSNSLFMNMPRAPQVRSMMSFSVLTPYFNEDVFFMPEDLNRQNDNHISIIFYLRKVFPDEWTNCLERIRFRPRDEEALNKRIDEISPWASYRGHTLARTVRGTMYYRRALEIQCIQDRTDIAKFNRLRTRSDQEGGALVDMALALADIKFTYVISCQVYGMQKISGNPKDNACHMNILRLLKMYPSLRVAYIDEVEALTQDGVIEKTYYSVLVKAGDKYEEEIYRIKLPGNITDIGEGRPENQNHAIIFTRGEALQTIDVNQDNYVEEAFKMRNVLEEFGNEKYGERKPTILGLREHIFTGSVSSLATFMSNQETTFATIGQRVLANPLKVRFHYGHSDIFDRLFHISMGGISKASKTINLSDIFSGFNSTIRGGNVTHHEYMQIGKGLHMGMDDITVFEAKVANGHGEQTLSRDNYRLGCRFDFYRMLSFYFTTVGVYFSSMATILTVYVFLYGRLYLVMCGLEKSILLDPRIQDNIKPLENEMAAQAIFQLGLMLVLPMLMETFLELGFCTALRKLFTIQLSLASMFFTFQLGTKTHYFTRTILHGGTKCRPKCRGSFMYHAKFVDNYRMYSRSHFIKGLELLILLVVYLAFGISYHLSVMHLFVRVSIWFLVTSWLFVPFIFNPVCFEWKRMVDDWTDWWLWIGNQRGIGMSADQSWEAWWIGEQEHLRKTCVPALLLEIITALRFLMYQYTIVYHLNIVRRSKSILLVHP</sequence>
<evidence type="ECO:0000256" key="1">
    <source>
        <dbReference type="SAM" id="Phobius"/>
    </source>
</evidence>
<dbReference type="GO" id="GO:0005886">
    <property type="term" value="C:plasma membrane"/>
    <property type="evidence" value="ECO:0007669"/>
    <property type="project" value="TreeGrafter"/>
</dbReference>
<evidence type="ECO:0000313" key="5">
    <source>
        <dbReference type="Proteomes" id="UP000015106"/>
    </source>
</evidence>
<proteinExistence type="predicted"/>
<feature type="transmembrane region" description="Helical" evidence="1">
    <location>
        <begin position="774"/>
        <end position="793"/>
    </location>
</feature>
<keyword evidence="1" id="KW-1133">Transmembrane helix</keyword>
<dbReference type="Gramene" id="TuG1812G0600000040.01.T01">
    <property type="protein sequence ID" value="TuG1812G0600000040.01.T01"/>
    <property type="gene ID" value="TuG1812G0600000040.01"/>
</dbReference>